<keyword evidence="10" id="KW-0931">ER-Golgi transport</keyword>
<feature type="compositionally biased region" description="Pro residues" evidence="14">
    <location>
        <begin position="1195"/>
        <end position="1214"/>
    </location>
</feature>
<keyword evidence="9" id="KW-0256">Endoplasmic reticulum</keyword>
<dbReference type="Gene3D" id="1.20.940.10">
    <property type="entry name" value="Functional domain of the splicing factor Prp18"/>
    <property type="match status" value="1"/>
</dbReference>
<feature type="region of interest" description="Disordered" evidence="14">
    <location>
        <begin position="406"/>
        <end position="426"/>
    </location>
</feature>
<dbReference type="GO" id="GO:0090110">
    <property type="term" value="P:COPII-coated vesicle cargo loading"/>
    <property type="evidence" value="ECO:0007669"/>
    <property type="project" value="TreeGrafter"/>
</dbReference>
<comment type="similarity">
    <text evidence="3">Belongs to the WD repeat SEC31 family.</text>
</comment>
<protein>
    <recommendedName>
        <fullName evidence="5">Protein transport protein SEC31</fullName>
    </recommendedName>
    <alternativeName>
        <fullName evidence="4">Protein transport protein sec31</fullName>
    </alternativeName>
</protein>
<dbReference type="GO" id="GO:0030127">
    <property type="term" value="C:COPII vesicle coat"/>
    <property type="evidence" value="ECO:0007669"/>
    <property type="project" value="TreeGrafter"/>
</dbReference>
<keyword evidence="8" id="KW-0677">Repeat</keyword>
<feature type="compositionally biased region" description="Polar residues" evidence="14">
    <location>
        <begin position="406"/>
        <end position="419"/>
    </location>
</feature>
<dbReference type="InterPro" id="IPR001680">
    <property type="entry name" value="WD40_rpt"/>
</dbReference>
<comment type="function">
    <text evidence="12">Component of the coat protein complex II (COPII) which promotes the formation of transport vesicles from the endoplasmic reticulum (ER). The coat has two main functions, the physical deformation of the endoplasmic reticulum membrane into vesicles and the selection of cargo molecules.</text>
</comment>
<evidence type="ECO:0000256" key="3">
    <source>
        <dbReference type="ARBA" id="ARBA00009358"/>
    </source>
</evidence>
<feature type="repeat" description="WD" evidence="13">
    <location>
        <begin position="328"/>
        <end position="370"/>
    </location>
</feature>
<dbReference type="PROSITE" id="PS50082">
    <property type="entry name" value="WD_REPEATS_2"/>
    <property type="match status" value="2"/>
</dbReference>
<evidence type="ECO:0000256" key="9">
    <source>
        <dbReference type="ARBA" id="ARBA00022824"/>
    </source>
</evidence>
<dbReference type="GO" id="GO:0005198">
    <property type="term" value="F:structural molecule activity"/>
    <property type="evidence" value="ECO:0007669"/>
    <property type="project" value="TreeGrafter"/>
</dbReference>
<evidence type="ECO:0000256" key="10">
    <source>
        <dbReference type="ARBA" id="ARBA00022892"/>
    </source>
</evidence>
<organism evidence="16">
    <name type="scientific">Phaffia rhodozyma</name>
    <name type="common">Yeast</name>
    <name type="synonym">Xanthophyllomyces dendrorhous</name>
    <dbReference type="NCBI Taxonomy" id="264483"/>
    <lineage>
        <taxon>Eukaryota</taxon>
        <taxon>Fungi</taxon>
        <taxon>Dikarya</taxon>
        <taxon>Basidiomycota</taxon>
        <taxon>Agaricomycotina</taxon>
        <taxon>Tremellomycetes</taxon>
        <taxon>Cystofilobasidiales</taxon>
        <taxon>Mrakiaceae</taxon>
        <taxon>Phaffia</taxon>
    </lineage>
</organism>
<sequence length="1487" mass="157457">MTKIIDIPRTGIFAWGTSSSSLPILATGTAAGALDESFSSEGILEFWDIYPDGTRKSAERSDDVIDGEERDGDRDKSGIDEMAGEETAGGADEDEEDDFLAEIKPTNQLKSIKSFKVNSRFNRLVWGNPIANRSHGLLVAGMETGELSVYDPAKILGGSNLSDSTVFQATRHKGPVRGLDFNHGKKQLLASGSSDGEIFIWDMNSLSSTSTHYTPGSTPSKPGDITSLAWNTQHQSILASSLSSGYTIIWDLRSRKQIRTLSYGGAGSAGGMSGLGFGASLTGGRAAMSSVLWHPENPMSIITASDDDASPVVMVWDLKNSEVPERILTGHDKGILSLSWCKQDPDLLLSSGKDNRTILWNPQSSEMLGELPVSDNWVFQTAWNPRNPDILATASYDGKISVESLQTVQSDTPSESQPAASGDLFNDPSFLSPASTGLSLQRPPKWLRRPISASFGFGGALVSTSNLPSATGANQSASVHIRTLVTQPDIIERAERLQVVAGSKEDLGSLCEERTKAAEGNASEVWKALSSLFTTNSREELISLLGFSKEEVAEQVATAINKFKSTHDLTESSPTEPAVEATALEGSEVSATSAGQAEATESEFSIGDLSDATKKTEGETEASEAASLFTDDGGNGTPQTDAAADIFSSLGTLRSALPTHVNIPHVNDVTESAAATVGSATSSVHSESLKVSTFKIYPTDESEVDRLITRALVLGDFKSAVSLCLSSDRYADAILLAARGGEDLLHKTRETYFRRQTTSLPYLRLFQSIVSDDLTDVVQNADLSEWQEIFVVLCTFAKAHEFNNLAEQLGQRLEHQYRVSSVSEIEETAAKAKTLRKNAMLCYLAARKLEKVVTIWADEMKEEEQAVIAATGDYSRYAAHAQALQSFIEKVTVFQSATGYVDKDLATPTTSEAVAESGARTYRLASLYERYFEYADLLATQGLVKTASKYMDMTPSDFKCEGKDSEISRQRFLANPSSTPIPVTTSAFGATPAFTRGAVPMKLLRPNSPAAFGASQYTPTAAPAVQPIPAVSTQPSYQPYTPATAPSASASAPATVSAGPYGVPNNNSSPYGQPATSAYGQRAYGQQAYGQQAGGYGQPAAGSYGAYSQPGSVSVPPPPRGLDSVSNTPPLPPAATRRDISGWNDAPPTKAGEAGLSRPPSAAPKPNAITSPFPNSPAMTAPPMSPGQSQQPGNFFPPPPRGNTPGQGLPPPPRAGTTAARPPPPPAAAPANAPPPRAAPPPGPPRGPGPPPLRGQAQPPRVSSPLASEPPRVMSPPSGPPRLPSSNMAAQAAARPPPPSQTSSMYAPPPGQASSTAAPPSSNRYAPSPASQPSNGPAGFRSPPPAANQPLKPPPPPPAAPATPPAPPRHPAGDRSHIPFDNLPIFEQIQFLFEYIQTLPAPNPQIAQELQRIPAKLDVLYDKLNNDEISADLSAKLRSVASNMENRNLPDAYRSLLNIITNVPTEGLLPALTALKLLMSIAMTPPQ</sequence>
<dbReference type="Gene3D" id="2.130.10.10">
    <property type="entry name" value="YVTN repeat-like/Quinoprotein amine dehydrogenase"/>
    <property type="match status" value="2"/>
</dbReference>
<feature type="compositionally biased region" description="Pro residues" evidence="14">
    <location>
        <begin position="1221"/>
        <end position="1253"/>
    </location>
</feature>
<dbReference type="EMBL" id="LN483157">
    <property type="protein sequence ID" value="CED83601.1"/>
    <property type="molecule type" value="Genomic_DNA"/>
</dbReference>
<feature type="region of interest" description="Disordered" evidence="14">
    <location>
        <begin position="55"/>
        <end position="95"/>
    </location>
</feature>
<dbReference type="InterPro" id="IPR036322">
    <property type="entry name" value="WD40_repeat_dom_sf"/>
</dbReference>
<dbReference type="PROSITE" id="PS50294">
    <property type="entry name" value="WD_REPEATS_REGION"/>
    <property type="match status" value="1"/>
</dbReference>
<dbReference type="InterPro" id="IPR019775">
    <property type="entry name" value="WD40_repeat_CS"/>
</dbReference>
<evidence type="ECO:0000256" key="2">
    <source>
        <dbReference type="ARBA" id="ARBA00004397"/>
    </source>
</evidence>
<dbReference type="SUPFAM" id="SSF50978">
    <property type="entry name" value="WD40 repeat-like"/>
    <property type="match status" value="1"/>
</dbReference>
<dbReference type="InterPro" id="IPR040251">
    <property type="entry name" value="SEC31-like"/>
</dbReference>
<feature type="compositionally biased region" description="Pro residues" evidence="14">
    <location>
        <begin position="1342"/>
        <end position="1370"/>
    </location>
</feature>
<dbReference type="GO" id="GO:0015031">
    <property type="term" value="P:protein transport"/>
    <property type="evidence" value="ECO:0007669"/>
    <property type="project" value="UniProtKB-KW"/>
</dbReference>
<proteinExistence type="inferred from homology"/>
<dbReference type="Gene3D" id="1.25.40.1030">
    <property type="match status" value="1"/>
</dbReference>
<evidence type="ECO:0000256" key="7">
    <source>
        <dbReference type="ARBA" id="ARBA00022574"/>
    </source>
</evidence>
<feature type="compositionally biased region" description="Polar residues" evidence="14">
    <location>
        <begin position="1312"/>
        <end position="1335"/>
    </location>
</feature>
<evidence type="ECO:0000259" key="15">
    <source>
        <dbReference type="Pfam" id="PF12931"/>
    </source>
</evidence>
<feature type="compositionally biased region" description="Low complexity" evidence="14">
    <location>
        <begin position="1284"/>
        <end position="1294"/>
    </location>
</feature>
<dbReference type="PANTHER" id="PTHR13923:SF11">
    <property type="entry name" value="SECRETORY 31, ISOFORM D"/>
    <property type="match status" value="1"/>
</dbReference>
<feature type="domain" description="Sec16 Sec23-binding" evidence="15">
    <location>
        <begin position="708"/>
        <end position="974"/>
    </location>
</feature>
<feature type="region of interest" description="Disordered" evidence="14">
    <location>
        <begin position="1106"/>
        <end position="1379"/>
    </location>
</feature>
<evidence type="ECO:0000256" key="12">
    <source>
        <dbReference type="ARBA" id="ARBA00025471"/>
    </source>
</evidence>
<dbReference type="PANTHER" id="PTHR13923">
    <property type="entry name" value="SEC31-RELATED PROTEIN"/>
    <property type="match status" value="1"/>
</dbReference>
<evidence type="ECO:0000256" key="1">
    <source>
        <dbReference type="ARBA" id="ARBA00004299"/>
    </source>
</evidence>
<dbReference type="GO" id="GO:0005789">
    <property type="term" value="C:endoplasmic reticulum membrane"/>
    <property type="evidence" value="ECO:0007669"/>
    <property type="project" value="UniProtKB-SubCell"/>
</dbReference>
<evidence type="ECO:0000256" key="5">
    <source>
        <dbReference type="ARBA" id="ARBA00021236"/>
    </source>
</evidence>
<reference evidence="16" key="1">
    <citation type="submission" date="2014-08" db="EMBL/GenBank/DDBJ databases">
        <authorList>
            <person name="Sharma Rahul"/>
            <person name="Thines Marco"/>
        </authorList>
    </citation>
    <scope>NUCLEOTIDE SEQUENCE</scope>
</reference>
<dbReference type="GO" id="GO:0007029">
    <property type="term" value="P:endoplasmic reticulum organization"/>
    <property type="evidence" value="ECO:0007669"/>
    <property type="project" value="TreeGrafter"/>
</dbReference>
<evidence type="ECO:0000256" key="13">
    <source>
        <dbReference type="PROSITE-ProRule" id="PRU00221"/>
    </source>
</evidence>
<keyword evidence="7 13" id="KW-0853">WD repeat</keyword>
<dbReference type="InterPro" id="IPR015943">
    <property type="entry name" value="WD40/YVTN_repeat-like_dom_sf"/>
</dbReference>
<evidence type="ECO:0000256" key="11">
    <source>
        <dbReference type="ARBA" id="ARBA00022927"/>
    </source>
</evidence>
<name>A0A0F7SQD3_PHARH</name>
<dbReference type="Pfam" id="PF12931">
    <property type="entry name" value="TPR_Sec16"/>
    <property type="match status" value="1"/>
</dbReference>
<dbReference type="InterPro" id="IPR024298">
    <property type="entry name" value="Sec16_Sec23-bd"/>
</dbReference>
<keyword evidence="11" id="KW-0653">Protein transport</keyword>
<evidence type="ECO:0000256" key="8">
    <source>
        <dbReference type="ARBA" id="ARBA00022737"/>
    </source>
</evidence>
<feature type="region of interest" description="Disordered" evidence="14">
    <location>
        <begin position="566"/>
        <end position="641"/>
    </location>
</feature>
<evidence type="ECO:0000256" key="6">
    <source>
        <dbReference type="ARBA" id="ARBA00022448"/>
    </source>
</evidence>
<comment type="subcellular location">
    <subcellularLocation>
        <location evidence="1">Cytoplasmic vesicle</location>
        <location evidence="1">COPII-coated vesicle membrane</location>
        <topology evidence="1">Peripheral membrane protein</topology>
        <orientation evidence="1">Cytoplasmic side</orientation>
    </subcellularLocation>
    <subcellularLocation>
        <location evidence="2">Endoplasmic reticulum membrane</location>
        <topology evidence="2">Peripheral membrane protein</topology>
        <orientation evidence="2">Cytoplasmic side</orientation>
    </subcellularLocation>
</comment>
<evidence type="ECO:0000313" key="16">
    <source>
        <dbReference type="EMBL" id="CED83601.1"/>
    </source>
</evidence>
<dbReference type="PROSITE" id="PS00678">
    <property type="entry name" value="WD_REPEATS_1"/>
    <property type="match status" value="1"/>
</dbReference>
<feature type="repeat" description="WD" evidence="13">
    <location>
        <begin position="169"/>
        <end position="211"/>
    </location>
</feature>
<evidence type="ECO:0000256" key="14">
    <source>
        <dbReference type="SAM" id="MobiDB-lite"/>
    </source>
</evidence>
<dbReference type="Pfam" id="PF00400">
    <property type="entry name" value="WD40"/>
    <property type="match status" value="2"/>
</dbReference>
<dbReference type="SMART" id="SM00320">
    <property type="entry name" value="WD40"/>
    <property type="match status" value="5"/>
</dbReference>
<feature type="compositionally biased region" description="Pro residues" evidence="14">
    <location>
        <begin position="1273"/>
        <end position="1283"/>
    </location>
</feature>
<accession>A0A0F7SQD3</accession>
<dbReference type="GO" id="GO:0070971">
    <property type="term" value="C:endoplasmic reticulum exit site"/>
    <property type="evidence" value="ECO:0007669"/>
    <property type="project" value="TreeGrafter"/>
</dbReference>
<evidence type="ECO:0000256" key="4">
    <source>
        <dbReference type="ARBA" id="ARBA00013507"/>
    </source>
</evidence>
<keyword evidence="6" id="KW-0813">Transport</keyword>